<dbReference type="PANTHER" id="PTHR34677">
    <property type="match status" value="1"/>
</dbReference>
<dbReference type="PANTHER" id="PTHR34677:SF3">
    <property type="entry name" value="BACTERIAL IG-LIKE DOMAIN-CONTAINING PROTEIN"/>
    <property type="match status" value="1"/>
</dbReference>
<dbReference type="PRINTS" id="PR00313">
    <property type="entry name" value="CABNDNGRPT"/>
</dbReference>
<evidence type="ECO:0000256" key="1">
    <source>
        <dbReference type="ARBA" id="ARBA00004370"/>
    </source>
</evidence>
<dbReference type="GO" id="GO:0090729">
    <property type="term" value="F:toxin activity"/>
    <property type="evidence" value="ECO:0007669"/>
    <property type="project" value="UniProtKB-KW"/>
</dbReference>
<dbReference type="PROSITE" id="PS00330">
    <property type="entry name" value="HEMOLYSIN_CALCIUM"/>
    <property type="match status" value="1"/>
</dbReference>
<evidence type="ECO:0000259" key="11">
    <source>
        <dbReference type="Pfam" id="PF22783"/>
    </source>
</evidence>
<feature type="domain" description="Bacterial Ig-like" evidence="9">
    <location>
        <begin position="1005"/>
        <end position="1090"/>
    </location>
</feature>
<dbReference type="GO" id="GO:0005576">
    <property type="term" value="C:extracellular region"/>
    <property type="evidence" value="ECO:0007669"/>
    <property type="project" value="InterPro"/>
</dbReference>
<dbReference type="Gene3D" id="3.30.420.430">
    <property type="match status" value="5"/>
</dbReference>
<gene>
    <name evidence="12" type="ORF">LSO60_04925</name>
</gene>
<keyword evidence="4" id="KW-0106">Calcium</keyword>
<organism evidence="12 13">
    <name type="scientific">Acinetobacter ursingii</name>
    <dbReference type="NCBI Taxonomy" id="108980"/>
    <lineage>
        <taxon>Bacteria</taxon>
        <taxon>Pseudomonadati</taxon>
        <taxon>Pseudomonadota</taxon>
        <taxon>Gammaproteobacteria</taxon>
        <taxon>Moraxellales</taxon>
        <taxon>Moraxellaceae</taxon>
        <taxon>Acinetobacter</taxon>
    </lineage>
</organism>
<dbReference type="Pfam" id="PF00353">
    <property type="entry name" value="HemolysinCabind"/>
    <property type="match status" value="1"/>
</dbReference>
<reference evidence="12" key="1">
    <citation type="journal article" date="2022" name="J Glob Antimicrob Resist">
        <title>Comparative analysis of IMP-4- and OXA-58-containing plasmids of three carbapenemase-producing Acinetobacter ursingii strains in the Netherlands.</title>
        <authorList>
            <person name="Hendrickx A.P.A."/>
            <person name="Schade R.P."/>
            <person name="Landman F."/>
            <person name="Bosch T."/>
            <person name="Schouls L.M."/>
            <person name="van Dijk K."/>
        </authorList>
    </citation>
    <scope>NUCLEOTIDE SEQUENCE</scope>
    <source>
        <strain evidence="12">RIVM_C010559</strain>
    </source>
</reference>
<dbReference type="NCBIfam" id="NF033510">
    <property type="entry name" value="Ca_tandemer"/>
    <property type="match status" value="12"/>
</dbReference>
<dbReference type="InterPro" id="IPR049826">
    <property type="entry name" value="Ig-like_ice"/>
</dbReference>
<dbReference type="PROSITE" id="PS00018">
    <property type="entry name" value="EF_HAND_1"/>
    <property type="match status" value="2"/>
</dbReference>
<evidence type="ECO:0000313" key="13">
    <source>
        <dbReference type="Proteomes" id="UP001164064"/>
    </source>
</evidence>
<dbReference type="GO" id="GO:0016020">
    <property type="term" value="C:membrane"/>
    <property type="evidence" value="ECO:0007669"/>
    <property type="project" value="UniProtKB-SubCell"/>
</dbReference>
<dbReference type="InterPro" id="IPR011049">
    <property type="entry name" value="Serralysin-like_metalloprot_C"/>
</dbReference>
<dbReference type="InterPro" id="IPR041498">
    <property type="entry name" value="Big_6"/>
</dbReference>
<dbReference type="InterPro" id="IPR048051">
    <property type="entry name" value="BapA-like_prefix-like"/>
</dbReference>
<keyword evidence="5" id="KW-0843">Virulence</keyword>
<dbReference type="InterPro" id="IPR018511">
    <property type="entry name" value="Hemolysin-typ_Ca-bd_CS"/>
</dbReference>
<dbReference type="Gene3D" id="2.60.40.10">
    <property type="entry name" value="Immunoglobulins"/>
    <property type="match status" value="11"/>
</dbReference>
<dbReference type="PRINTS" id="PR01488">
    <property type="entry name" value="RTXTOXINA"/>
</dbReference>
<evidence type="ECO:0000256" key="4">
    <source>
        <dbReference type="ARBA" id="ARBA00022837"/>
    </source>
</evidence>
<dbReference type="InterPro" id="IPR044016">
    <property type="entry name" value="Big_13"/>
</dbReference>
<sequence>MSDIQIIAKASHATLVNSTASTVKLTEASVVLIKAPSTDVKAITRNGTSAVVELNNGEKIIIQDFFSTQTTTNNSLVFEDAPNKLMWAQFVDAQGNAMNPVIYEPLTKLEPLLYDDHGNAISPWAWVAGVAAVGAIAAAAGGGGGGSSGGSGTTPVDNPDKVAPKVTLSTQLANDSTPILNGTIDDPTAKITVVVDGVSYPATNNGNGTWTLADNTLPPLTDGSHTVVINATDAAGNVGTTTGTVVIDTVAPTAPVVNPVNDTDAITGTAESGSTVKVTFPDGTTATVVVDSDGKWSVLNPGLHDGDKVTVVAQDPAGNTSSPTEVFVDGVAPAVTLDDHLTNDSTPALNGTVDDPAAKVTVVVDGVSYPATNNGDGTWTLSDNTLPTLTDGSHTIVVNATDAAGNVGTITDNLVIDTIAPNVPIINPVNGADTITGTAESGSTVKVTFPDGTTTTVVADSDGKWNVPNPGLQDGDKVIAVAQDPAGNSSQPAQAVVDGVAPVVSLDNLLTNDNTPALHGTVDDPSAKVTVVVDGVSYPATNNGDGTWTLPDNSLPALTDGSHTILVNAADAAGNSNTISKDISIDTTAPSLTITTTDTTLSPNETVDITFNFSEKVIGFDLSDIQVTGGSISQLQTTDGGLTWTAKFTQSGTDQPSIKVSGTGYTDLAGNNGTDAILDGNNNFHYDPDAKDVIGSVVLSAGEDTNNDGVINTAELGADGKVNVDISLGVDAVVGDVIVINGESHTLTQAEIDAQKVIAAVSVADGSNTIIVTHDDGLGNIDSAQATVNVDITPPNVTPIIGSVSDDVAPVMGILNSGDSSNDKMPTLTGTVDPSGLTDGSVITIYDNGNAIGTAVITDPATGSWSFTPLTDLSEGNHSLTVALVDPAGNKGNASPAFDLILDTVAPAAGTIIFNNLTDSGVQGDGITNDKAFDLSISGQEAGTTVVYQELIGGAWTDLTGPNITEASDGEHTYRAKVTDAAGNESTTATISINIDATPPVAGTLAFSNLTDSGVQADGISNDNTFDLSISGQEAGSTVVYQELTGGAWIDLTGPNITGASDGEHTYRAKIIDIAGNESTTANISILVDTTAPIVTPTIGSVADDVAPITGTLSSGDSTDDKTPTLTGNVDPSGLADGSLVTIYDNGNVIGTAVITDPATGAWSFTPSIDLNEGNHSLTVALVDPAGNKGNASPAFNLTIDTTAPSLTITTTDTTLSPNETVDITFNFSEKVIGFDLSDIQVTGGSISQLQTTDGGLTWTAKFTQSGTDQPSIKVSGTGYTDLAGNNGTDAILDGNNNFHYDPDAKDVIGSVVLSAGEDTNNDGVINTAELGADGKVNVDISLGVDAVVGDVIVINGESHTLKQAEIDAQKVIAAVSVADGSNTIIVTHDDGLGNIDSAQTIVNVDTTAPNSTTTTVTINNITTDNILNATEASGNVTISGSVTGDYRVGDAVTVNVNGTDIPTTVQTGGAWSISVAGSELVADADKTVNVSVSASDAAGNVGVVTQDKVYTVDTTPPDSSSTTITIDNITTDNILNSTEASGNVTISGSVTGDYRVGDAVIVKVNGTDIPTTVQTGGAWSISIAGSELVADADKTINVSVSASDAAGNVGVVTQDKVYTVDTTPPDSSSTTITIDNITTDNILNATEASGNVTISGSVTGDYRVGDAVTVNVNGTDIPTTVQTGGAWSISVAGSELVADADKTINVSVSASDAAGNVGVVTQNKVYTVDTTPPDSSSTTITIDNITADNILNATEASGNVTIGGSVTGDYRVGDAVTVNVNGTDIPTTVQTGGAWSISVAGSELVADADKTINVSVSASDAAGNIGIVTQDKVYTIETVDAVNDTVNLDIISQTSVTYAPVVDSDTQVLGLLESTYNTDNSASMIVAPDQSGSLKIEISQTALVAVADAFRLDVIDSNGNIVYSAVTQNSLLGDVAGLPILGLTGDNTLTATIDGLLPGSYYVVVRNDSSTLTNLLDADGGGVSLQDLGDAGVIIGANNQTVILTALSNALGSTLGPLAVNLLTPVLATLNGLGVDQIVNPIVSVLNTIGFTGLADTIISDVAQALLSNTLTLLQTTTITTTLTETDFTVESASGNVITNDHPNQGDFITLIQNSEGVQKVVLSDNTDVTLAGKYGTLTIKADGTYTYNAYGDATSAGKTDVFTYTLSNGISSDQATLTINIADKSATTLSLSLAADNGSSNADHITNNGTINVTGIEQNATWEYRVNGGSWQTGTGSSFTLNDGIYTSVEVQQKDSAGNVSAITDLGAVTIDTTPPLLSILGAQDNVGVSQNNLYFGATTDDSTPTLYGKGEPNTTISIVQDGGTPITVNVDASGNWSYTPTNALTSSATGVQHTWAISASDVAGNQTNSTFTLNVTGPAAPIAVANSNALLGLVGADVTGLIDLNKQFFIAADVNNNLSKVEITLDSTLSLGGETFAYSEALATMFGLNVSVQASTLTVTLPVIGTLLGQPAKITIESLTANTPLDNQVINEFLASVKMSGGLLGGVLSLSLLNDLTIKATDLTNLPTEYTRSDLADAGILKNLLSGNNTPVHVGTSGDDSSSLDYASSTSSVHLYGLAGNDVLKGGSANDILRGGAGNDTLNGGAGNDYLNGGAGHNTFTGGLGSDTVFYDLLTNSQYDSLSKANLGGHSGLDTWTDFHVGNVTTDQNADKINVSELLDSSANAGNINDYLSLVKVSDTSYKLNVDRDGTAGSYQSETLLTLNFQANETHANLTIDDLLHNQQIIF</sequence>
<dbReference type="NCBIfam" id="NF012196">
    <property type="entry name" value="Ig_like_ice"/>
    <property type="match status" value="4"/>
</dbReference>
<evidence type="ECO:0000256" key="7">
    <source>
        <dbReference type="SAM" id="MobiDB-lite"/>
    </source>
</evidence>
<evidence type="ECO:0000313" key="12">
    <source>
        <dbReference type="EMBL" id="UYF72615.1"/>
    </source>
</evidence>
<dbReference type="Pfam" id="PF22783">
    <property type="entry name" value="BapA_N"/>
    <property type="match status" value="1"/>
</dbReference>
<evidence type="ECO:0000259" key="8">
    <source>
        <dbReference type="Pfam" id="PF17936"/>
    </source>
</evidence>
<name>A0AA46S5F7_9GAMM</name>
<dbReference type="InterPro" id="IPR013783">
    <property type="entry name" value="Ig-like_fold"/>
</dbReference>
<feature type="domain" description="Bacterial Ig-like" evidence="10">
    <location>
        <begin position="1201"/>
        <end position="1291"/>
    </location>
</feature>
<dbReference type="Proteomes" id="UP001164064">
    <property type="component" value="Chromosome"/>
</dbReference>
<feature type="compositionally biased region" description="Gly residues" evidence="7">
    <location>
        <begin position="142"/>
        <end position="152"/>
    </location>
</feature>
<keyword evidence="2" id="KW-0800">Toxin</keyword>
<evidence type="ECO:0000256" key="2">
    <source>
        <dbReference type="ARBA" id="ARBA00022656"/>
    </source>
</evidence>
<dbReference type="InterPro" id="IPR003995">
    <property type="entry name" value="RTX_toxin_determinant-A"/>
</dbReference>
<dbReference type="InterPro" id="IPR044048">
    <property type="entry name" value="Big_12"/>
</dbReference>
<proteinExistence type="predicted"/>
<feature type="domain" description="Bacterial Ig-like" evidence="9">
    <location>
        <begin position="817"/>
        <end position="904"/>
    </location>
</feature>
<evidence type="ECO:0000256" key="6">
    <source>
        <dbReference type="ARBA" id="ARBA00023136"/>
    </source>
</evidence>
<dbReference type="GO" id="GO:0005509">
    <property type="term" value="F:calcium ion binding"/>
    <property type="evidence" value="ECO:0007669"/>
    <property type="project" value="InterPro"/>
</dbReference>
<evidence type="ECO:0000256" key="3">
    <source>
        <dbReference type="ARBA" id="ARBA00022737"/>
    </source>
</evidence>
<evidence type="ECO:0000256" key="5">
    <source>
        <dbReference type="ARBA" id="ARBA00023026"/>
    </source>
</evidence>
<protein>
    <submittedName>
        <fullName evidence="12">Ig-like domain-containing protein</fullName>
    </submittedName>
</protein>
<feature type="domain" description="Bacterial Ig" evidence="8">
    <location>
        <begin position="420"/>
        <end position="497"/>
    </location>
</feature>
<evidence type="ECO:0000259" key="9">
    <source>
        <dbReference type="Pfam" id="PF19077"/>
    </source>
</evidence>
<feature type="domain" description="Bacterial Ig-like" evidence="9">
    <location>
        <begin position="338"/>
        <end position="418"/>
    </location>
</feature>
<comment type="subcellular location">
    <subcellularLocation>
        <location evidence="1">Membrane</location>
    </subcellularLocation>
</comment>
<feature type="domain" description="Bacterial Ig-like" evidence="9">
    <location>
        <begin position="171"/>
        <end position="249"/>
    </location>
</feature>
<dbReference type="Pfam" id="PF19077">
    <property type="entry name" value="Big_13"/>
    <property type="match status" value="6"/>
</dbReference>
<feature type="domain" description="Bacterial Ig" evidence="8">
    <location>
        <begin position="251"/>
        <end position="328"/>
    </location>
</feature>
<dbReference type="Pfam" id="PF19078">
    <property type="entry name" value="Big_12"/>
    <property type="match status" value="2"/>
</dbReference>
<feature type="domain" description="Biofilm-associated protein BapA-like prefix-like" evidence="11">
    <location>
        <begin position="1"/>
        <end position="126"/>
    </location>
</feature>
<feature type="region of interest" description="Disordered" evidence="7">
    <location>
        <begin position="142"/>
        <end position="162"/>
    </location>
</feature>
<keyword evidence="6" id="KW-0472">Membrane</keyword>
<accession>A0AA46S5F7</accession>
<keyword evidence="3" id="KW-0677">Repeat</keyword>
<dbReference type="SUPFAM" id="SSF51120">
    <property type="entry name" value="beta-Roll"/>
    <property type="match status" value="1"/>
</dbReference>
<dbReference type="InterPro" id="IPR001343">
    <property type="entry name" value="Hemolysn_Ca-bd"/>
</dbReference>
<feature type="domain" description="Bacterial Ig-like" evidence="9">
    <location>
        <begin position="910"/>
        <end position="996"/>
    </location>
</feature>
<feature type="domain" description="Bacterial Ig-like" evidence="10">
    <location>
        <begin position="586"/>
        <end position="676"/>
    </location>
</feature>
<evidence type="ECO:0000259" key="10">
    <source>
        <dbReference type="Pfam" id="PF19078"/>
    </source>
</evidence>
<dbReference type="InterPro" id="IPR018247">
    <property type="entry name" value="EF_Hand_1_Ca_BS"/>
</dbReference>
<dbReference type="NCBIfam" id="NF033677">
    <property type="entry name" value="biofilm_BapA_N"/>
    <property type="match status" value="1"/>
</dbReference>
<dbReference type="Pfam" id="PF17936">
    <property type="entry name" value="Big_6"/>
    <property type="match status" value="2"/>
</dbReference>
<feature type="domain" description="Bacterial Ig-like" evidence="9">
    <location>
        <begin position="2283"/>
        <end position="2378"/>
    </location>
</feature>
<dbReference type="EMBL" id="CP089051">
    <property type="protein sequence ID" value="UYF72615.1"/>
    <property type="molecule type" value="Genomic_DNA"/>
</dbReference>